<keyword evidence="1" id="KW-0812">Transmembrane</keyword>
<evidence type="ECO:0000313" key="2">
    <source>
        <dbReference type="EMBL" id="MBA9025559.1"/>
    </source>
</evidence>
<accession>A0ABR6CKH7</accession>
<name>A0ABR6CKH7_9BACI</name>
<protein>
    <submittedName>
        <fullName evidence="2">Neutral ceramidase superfamily lipid hydrolase</fullName>
    </submittedName>
</protein>
<dbReference type="EMBL" id="JACJHX010000002">
    <property type="protein sequence ID" value="MBA9025559.1"/>
    <property type="molecule type" value="Genomic_DNA"/>
</dbReference>
<keyword evidence="2" id="KW-0378">Hydrolase</keyword>
<reference evidence="2 3" key="1">
    <citation type="submission" date="2020-08" db="EMBL/GenBank/DDBJ databases">
        <title>Genomic Encyclopedia of Type Strains, Phase IV (KMG-IV): sequencing the most valuable type-strain genomes for metagenomic binning, comparative biology and taxonomic classification.</title>
        <authorList>
            <person name="Goeker M."/>
        </authorList>
    </citation>
    <scope>NUCLEOTIDE SEQUENCE [LARGE SCALE GENOMIC DNA]</scope>
    <source>
        <strain evidence="2 3">DSM 105481</strain>
    </source>
</reference>
<proteinExistence type="predicted"/>
<dbReference type="GO" id="GO:0016787">
    <property type="term" value="F:hydrolase activity"/>
    <property type="evidence" value="ECO:0007669"/>
    <property type="project" value="UniProtKB-KW"/>
</dbReference>
<dbReference type="Proteomes" id="UP000626697">
    <property type="component" value="Unassembled WGS sequence"/>
</dbReference>
<comment type="caution">
    <text evidence="2">The sequence shown here is derived from an EMBL/GenBank/DDBJ whole genome shotgun (WGS) entry which is preliminary data.</text>
</comment>
<feature type="transmembrane region" description="Helical" evidence="1">
    <location>
        <begin position="6"/>
        <end position="23"/>
    </location>
</feature>
<feature type="transmembrane region" description="Helical" evidence="1">
    <location>
        <begin position="142"/>
        <end position="168"/>
    </location>
</feature>
<feature type="transmembrane region" description="Helical" evidence="1">
    <location>
        <begin position="108"/>
        <end position="130"/>
    </location>
</feature>
<keyword evidence="3" id="KW-1185">Reference proteome</keyword>
<organism evidence="2 3">
    <name type="scientific">Peribacillus huizhouensis</name>
    <dbReference type="NCBI Taxonomy" id="1501239"/>
    <lineage>
        <taxon>Bacteria</taxon>
        <taxon>Bacillati</taxon>
        <taxon>Bacillota</taxon>
        <taxon>Bacilli</taxon>
        <taxon>Bacillales</taxon>
        <taxon>Bacillaceae</taxon>
        <taxon>Peribacillus</taxon>
    </lineage>
</organism>
<feature type="transmembrane region" description="Helical" evidence="1">
    <location>
        <begin position="44"/>
        <end position="70"/>
    </location>
</feature>
<feature type="transmembrane region" description="Helical" evidence="1">
    <location>
        <begin position="76"/>
        <end position="96"/>
    </location>
</feature>
<evidence type="ECO:0000313" key="3">
    <source>
        <dbReference type="Proteomes" id="UP000626697"/>
    </source>
</evidence>
<sequence length="175" mass="20092">MSLILLIGILGVSLVILFKHPIIDSFENNKLLHKLKNTMWFQNHWLSGIFLFVMNAVLFSSTCLVLYMLMFFFIPFLHILVMVFAVIGSIFLWIVINKAWQGTKSNRLKMGAVGSSFYIFLTLVFVYWFVTLKPSYPGEDTFMRAIGLFFTIIVTIVAFITCLVITGYSKKKVAH</sequence>
<keyword evidence="1" id="KW-0472">Membrane</keyword>
<evidence type="ECO:0000256" key="1">
    <source>
        <dbReference type="SAM" id="Phobius"/>
    </source>
</evidence>
<keyword evidence="1" id="KW-1133">Transmembrane helix</keyword>
<gene>
    <name evidence="2" type="ORF">HNP81_000842</name>
</gene>
<dbReference type="RefSeq" id="WP_182501645.1">
    <property type="nucleotide sequence ID" value="NZ_JACJHX010000002.1"/>
</dbReference>